<sequence>METNMQVGEDVLKNRRAGALTVCPRRGRRLDMKNPYQIDRYATSESDAPGGVRGAVSRAAGMLGCLVAMGALFIGTICVLWRVAGR</sequence>
<comment type="caution">
    <text evidence="2">The sequence shown here is derived from an EMBL/GenBank/DDBJ whole genome shotgun (WGS) entry which is preliminary data.</text>
</comment>
<protein>
    <submittedName>
        <fullName evidence="2">Uncharacterized protein</fullName>
    </submittedName>
</protein>
<evidence type="ECO:0000256" key="1">
    <source>
        <dbReference type="SAM" id="Phobius"/>
    </source>
</evidence>
<reference evidence="2 3" key="1">
    <citation type="submission" date="2008-10" db="EMBL/GenBank/DDBJ databases">
        <title>Draft genome sequence of Collinsella stercoris (DSM 13279).</title>
        <authorList>
            <person name="Sudarsanam P."/>
            <person name="Ley R."/>
            <person name="Guruge J."/>
            <person name="Turnbaugh P.J."/>
            <person name="Mahowald M."/>
            <person name="Liep D."/>
            <person name="Gordon J."/>
        </authorList>
    </citation>
    <scope>NUCLEOTIDE SEQUENCE [LARGE SCALE GENOMIC DNA]</scope>
    <source>
        <strain evidence="2 3">DSM 13279</strain>
    </source>
</reference>
<name>B6G950_9ACTN</name>
<dbReference type="STRING" id="445975.COLSTE_00591"/>
<feature type="transmembrane region" description="Helical" evidence="1">
    <location>
        <begin position="59"/>
        <end position="81"/>
    </location>
</feature>
<gene>
    <name evidence="2" type="ORF">COLSTE_00591</name>
</gene>
<dbReference type="HOGENOM" id="CLU_2492493_0_0_11"/>
<keyword evidence="1" id="KW-1133">Transmembrane helix</keyword>
<keyword evidence="3" id="KW-1185">Reference proteome</keyword>
<evidence type="ECO:0000313" key="2">
    <source>
        <dbReference type="EMBL" id="EEA91247.1"/>
    </source>
</evidence>
<dbReference type="Proteomes" id="UP000003560">
    <property type="component" value="Unassembled WGS sequence"/>
</dbReference>
<dbReference type="EMBL" id="ABXJ01000030">
    <property type="protein sequence ID" value="EEA91247.1"/>
    <property type="molecule type" value="Genomic_DNA"/>
</dbReference>
<keyword evidence="1" id="KW-0812">Transmembrane</keyword>
<proteinExistence type="predicted"/>
<dbReference type="AlphaFoldDB" id="B6G950"/>
<organism evidence="2 3">
    <name type="scientific">Collinsella stercoris DSM 13279</name>
    <dbReference type="NCBI Taxonomy" id="445975"/>
    <lineage>
        <taxon>Bacteria</taxon>
        <taxon>Bacillati</taxon>
        <taxon>Actinomycetota</taxon>
        <taxon>Coriobacteriia</taxon>
        <taxon>Coriobacteriales</taxon>
        <taxon>Coriobacteriaceae</taxon>
        <taxon>Collinsella</taxon>
    </lineage>
</organism>
<keyword evidence="1" id="KW-0472">Membrane</keyword>
<evidence type="ECO:0000313" key="3">
    <source>
        <dbReference type="Proteomes" id="UP000003560"/>
    </source>
</evidence>
<reference evidence="2 3" key="2">
    <citation type="submission" date="2008-10" db="EMBL/GenBank/DDBJ databases">
        <authorList>
            <person name="Fulton L."/>
            <person name="Clifton S."/>
            <person name="Fulton B."/>
            <person name="Xu J."/>
            <person name="Minx P."/>
            <person name="Pepin K.H."/>
            <person name="Johnson M."/>
            <person name="Thiruvilangam P."/>
            <person name="Bhonagiri V."/>
            <person name="Nash W.E."/>
            <person name="Mardis E.R."/>
            <person name="Wilson R.K."/>
        </authorList>
    </citation>
    <scope>NUCLEOTIDE SEQUENCE [LARGE SCALE GENOMIC DNA]</scope>
    <source>
        <strain evidence="2 3">DSM 13279</strain>
    </source>
</reference>
<accession>B6G950</accession>